<dbReference type="OrthoDB" id="10595182at2759"/>
<dbReference type="HOGENOM" id="CLU_900964_0_0_1"/>
<dbReference type="KEGG" id="dpx:DAPPUDRAFT_233746"/>
<evidence type="ECO:0000256" key="1">
    <source>
        <dbReference type="SAM" id="MobiDB-lite"/>
    </source>
</evidence>
<gene>
    <name evidence="2" type="ORF">DAPPUDRAFT_233746</name>
</gene>
<name>E9FVL4_DAPPU</name>
<feature type="region of interest" description="Disordered" evidence="1">
    <location>
        <begin position="203"/>
        <end position="243"/>
    </location>
</feature>
<evidence type="ECO:0000313" key="3">
    <source>
        <dbReference type="Proteomes" id="UP000000305"/>
    </source>
</evidence>
<accession>E9FVL4</accession>
<feature type="compositionally biased region" description="Basic and acidic residues" evidence="1">
    <location>
        <begin position="219"/>
        <end position="231"/>
    </location>
</feature>
<protein>
    <submittedName>
        <fullName evidence="2">Uncharacterized protein</fullName>
    </submittedName>
</protein>
<sequence>MSELEFEDEAASGEFSEAFQFRRVLIDVMGDCNGMDYLSFEVLNYDEIDPDLWAYWTSTDAVAPSEGCALRALRSTLALIGRRHSAPYHFLYGEIPSVLVGLLLVRPIPADCVLVTLLRMCPIERHLGSRRLFAACRTTTTKKKKCCALLRCCCDLPAHRKANKPRSAGQLLQLLVGNKEEEAVWQVGPDSRIDRCRVTDRNRFDDPKNFGPSKSTSVRQDDKDDGHHGGDDVGQSPASEPKPPPCLPDSSYYFCLPSNFARAVVGRHIFSIIAIIPPISASLVSCLYYPTIHPSAGLKGLPPLSIRTH</sequence>
<proteinExistence type="predicted"/>
<evidence type="ECO:0000313" key="2">
    <source>
        <dbReference type="EMBL" id="EFX89086.1"/>
    </source>
</evidence>
<keyword evidence="3" id="KW-1185">Reference proteome</keyword>
<dbReference type="AlphaFoldDB" id="E9FVL4"/>
<organism evidence="2 3">
    <name type="scientific">Daphnia pulex</name>
    <name type="common">Water flea</name>
    <dbReference type="NCBI Taxonomy" id="6669"/>
    <lineage>
        <taxon>Eukaryota</taxon>
        <taxon>Metazoa</taxon>
        <taxon>Ecdysozoa</taxon>
        <taxon>Arthropoda</taxon>
        <taxon>Crustacea</taxon>
        <taxon>Branchiopoda</taxon>
        <taxon>Diplostraca</taxon>
        <taxon>Cladocera</taxon>
        <taxon>Anomopoda</taxon>
        <taxon>Daphniidae</taxon>
        <taxon>Daphnia</taxon>
    </lineage>
</organism>
<dbReference type="Proteomes" id="UP000000305">
    <property type="component" value="Unassembled WGS sequence"/>
</dbReference>
<reference evidence="2 3" key="1">
    <citation type="journal article" date="2011" name="Science">
        <title>The ecoresponsive genome of Daphnia pulex.</title>
        <authorList>
            <person name="Colbourne J.K."/>
            <person name="Pfrender M.E."/>
            <person name="Gilbert D."/>
            <person name="Thomas W.K."/>
            <person name="Tucker A."/>
            <person name="Oakley T.H."/>
            <person name="Tokishita S."/>
            <person name="Aerts A."/>
            <person name="Arnold G.J."/>
            <person name="Basu M.K."/>
            <person name="Bauer D.J."/>
            <person name="Caceres C.E."/>
            <person name="Carmel L."/>
            <person name="Casola C."/>
            <person name="Choi J.H."/>
            <person name="Detter J.C."/>
            <person name="Dong Q."/>
            <person name="Dusheyko S."/>
            <person name="Eads B.D."/>
            <person name="Frohlich T."/>
            <person name="Geiler-Samerotte K.A."/>
            <person name="Gerlach D."/>
            <person name="Hatcher P."/>
            <person name="Jogdeo S."/>
            <person name="Krijgsveld J."/>
            <person name="Kriventseva E.V."/>
            <person name="Kultz D."/>
            <person name="Laforsch C."/>
            <person name="Lindquist E."/>
            <person name="Lopez J."/>
            <person name="Manak J.R."/>
            <person name="Muller J."/>
            <person name="Pangilinan J."/>
            <person name="Patwardhan R.P."/>
            <person name="Pitluck S."/>
            <person name="Pritham E.J."/>
            <person name="Rechtsteiner A."/>
            <person name="Rho M."/>
            <person name="Rogozin I.B."/>
            <person name="Sakarya O."/>
            <person name="Salamov A."/>
            <person name="Schaack S."/>
            <person name="Shapiro H."/>
            <person name="Shiga Y."/>
            <person name="Skalitzky C."/>
            <person name="Smith Z."/>
            <person name="Souvorov A."/>
            <person name="Sung W."/>
            <person name="Tang Z."/>
            <person name="Tsuchiya D."/>
            <person name="Tu H."/>
            <person name="Vos H."/>
            <person name="Wang M."/>
            <person name="Wolf Y.I."/>
            <person name="Yamagata H."/>
            <person name="Yamada T."/>
            <person name="Ye Y."/>
            <person name="Shaw J.R."/>
            <person name="Andrews J."/>
            <person name="Crease T.J."/>
            <person name="Tang H."/>
            <person name="Lucas S.M."/>
            <person name="Robertson H.M."/>
            <person name="Bork P."/>
            <person name="Koonin E.V."/>
            <person name="Zdobnov E.M."/>
            <person name="Grigoriev I.V."/>
            <person name="Lynch M."/>
            <person name="Boore J.L."/>
        </authorList>
    </citation>
    <scope>NUCLEOTIDE SEQUENCE [LARGE SCALE GENOMIC DNA]</scope>
</reference>
<dbReference type="EMBL" id="GL732525">
    <property type="protein sequence ID" value="EFX89086.1"/>
    <property type="molecule type" value="Genomic_DNA"/>
</dbReference>
<dbReference type="InParanoid" id="E9FVL4"/>